<sequence length="238" mass="27399">MEVGDKEDTSKHYFVVNSSSKIVSFHETLSIENFRDNLTNSDLQSNTLMSLIETQSPSACIPSKLVHEFSPPSLSKEDTSHSSSGKRKQRRYRTTFSNFQLEELERAFHKTHYPDVFFREELALKIHLTEARVQVWFQNRRAKWRKQEKQSKRDINLTSHVSMCAPQILMQHQSQNQVLLEPSIGGVPSIYLGMEWSSLTPFTHSNSVISGLSNNKLSDSEDNLLLDSEILQLKQQRS</sequence>
<dbReference type="PANTHER" id="PTHR24329">
    <property type="entry name" value="HOMEOBOX PROTEIN ARISTALESS"/>
    <property type="match status" value="1"/>
</dbReference>
<dbReference type="AlphaFoldDB" id="A0ABD2WX06"/>
<name>A0ABD2WX06_9HYME</name>
<dbReference type="PANTHER" id="PTHR24329:SF543">
    <property type="entry name" value="FI01017P-RELATED"/>
    <property type="match status" value="1"/>
</dbReference>
<accession>A0ABD2WX06</accession>
<evidence type="ECO:0000256" key="4">
    <source>
        <dbReference type="ARBA" id="ARBA00023155"/>
    </source>
</evidence>
<dbReference type="Pfam" id="PF00046">
    <property type="entry name" value="Homeodomain"/>
    <property type="match status" value="1"/>
</dbReference>
<feature type="domain" description="Homeobox" evidence="9">
    <location>
        <begin position="87"/>
        <end position="147"/>
    </location>
</feature>
<dbReference type="Gene3D" id="1.10.10.60">
    <property type="entry name" value="Homeodomain-like"/>
    <property type="match status" value="1"/>
</dbReference>
<dbReference type="PROSITE" id="PS00027">
    <property type="entry name" value="HOMEOBOX_1"/>
    <property type="match status" value="1"/>
</dbReference>
<dbReference type="PROSITE" id="PS50071">
    <property type="entry name" value="HOMEOBOX_2"/>
    <property type="match status" value="1"/>
</dbReference>
<evidence type="ECO:0000313" key="11">
    <source>
        <dbReference type="Proteomes" id="UP001627154"/>
    </source>
</evidence>
<evidence type="ECO:0000256" key="7">
    <source>
        <dbReference type="RuleBase" id="RU000682"/>
    </source>
</evidence>
<proteinExistence type="predicted"/>
<dbReference type="Proteomes" id="UP001627154">
    <property type="component" value="Unassembled WGS sequence"/>
</dbReference>
<dbReference type="InterPro" id="IPR001356">
    <property type="entry name" value="HD"/>
</dbReference>
<evidence type="ECO:0000256" key="2">
    <source>
        <dbReference type="ARBA" id="ARBA00022473"/>
    </source>
</evidence>
<feature type="DNA-binding region" description="Homeobox" evidence="6">
    <location>
        <begin position="89"/>
        <end position="148"/>
    </location>
</feature>
<evidence type="ECO:0000259" key="9">
    <source>
        <dbReference type="PROSITE" id="PS50071"/>
    </source>
</evidence>
<dbReference type="InterPro" id="IPR017970">
    <property type="entry name" value="Homeobox_CS"/>
</dbReference>
<keyword evidence="5 6" id="KW-0539">Nucleus</keyword>
<dbReference type="GO" id="GO:0005634">
    <property type="term" value="C:nucleus"/>
    <property type="evidence" value="ECO:0007669"/>
    <property type="project" value="UniProtKB-SubCell"/>
</dbReference>
<keyword evidence="3 6" id="KW-0238">DNA-binding</keyword>
<organism evidence="10 11">
    <name type="scientific">Trichogramma kaykai</name>
    <dbReference type="NCBI Taxonomy" id="54128"/>
    <lineage>
        <taxon>Eukaryota</taxon>
        <taxon>Metazoa</taxon>
        <taxon>Ecdysozoa</taxon>
        <taxon>Arthropoda</taxon>
        <taxon>Hexapoda</taxon>
        <taxon>Insecta</taxon>
        <taxon>Pterygota</taxon>
        <taxon>Neoptera</taxon>
        <taxon>Endopterygota</taxon>
        <taxon>Hymenoptera</taxon>
        <taxon>Apocrita</taxon>
        <taxon>Proctotrupomorpha</taxon>
        <taxon>Chalcidoidea</taxon>
        <taxon>Trichogrammatidae</taxon>
        <taxon>Trichogramma</taxon>
    </lineage>
</organism>
<comment type="caution">
    <text evidence="10">The sequence shown here is derived from an EMBL/GenBank/DDBJ whole genome shotgun (WGS) entry which is preliminary data.</text>
</comment>
<gene>
    <name evidence="10" type="ORF">TKK_008744</name>
</gene>
<comment type="subcellular location">
    <subcellularLocation>
        <location evidence="1 6 7">Nucleus</location>
    </subcellularLocation>
</comment>
<dbReference type="CDD" id="cd00086">
    <property type="entry name" value="homeodomain"/>
    <property type="match status" value="1"/>
</dbReference>
<evidence type="ECO:0000256" key="3">
    <source>
        <dbReference type="ARBA" id="ARBA00023125"/>
    </source>
</evidence>
<keyword evidence="2" id="KW-0217">Developmental protein</keyword>
<evidence type="ECO:0000313" key="10">
    <source>
        <dbReference type="EMBL" id="KAL3397659.1"/>
    </source>
</evidence>
<evidence type="ECO:0000256" key="6">
    <source>
        <dbReference type="PROSITE-ProRule" id="PRU00108"/>
    </source>
</evidence>
<dbReference type="FunFam" id="1.10.10.60:FF:000102">
    <property type="entry name" value="Aristaless related homeobox"/>
    <property type="match status" value="1"/>
</dbReference>
<reference evidence="10 11" key="1">
    <citation type="journal article" date="2024" name="bioRxiv">
        <title>A reference genome for Trichogramma kaykai: A tiny desert-dwelling parasitoid wasp with competing sex-ratio distorters.</title>
        <authorList>
            <person name="Culotta J."/>
            <person name="Lindsey A.R."/>
        </authorList>
    </citation>
    <scope>NUCLEOTIDE SEQUENCE [LARGE SCALE GENOMIC DNA]</scope>
    <source>
        <strain evidence="10 11">KSX58</strain>
    </source>
</reference>
<evidence type="ECO:0000256" key="5">
    <source>
        <dbReference type="ARBA" id="ARBA00023242"/>
    </source>
</evidence>
<feature type="region of interest" description="Disordered" evidence="8">
    <location>
        <begin position="70"/>
        <end position="90"/>
    </location>
</feature>
<dbReference type="GO" id="GO:0003677">
    <property type="term" value="F:DNA binding"/>
    <property type="evidence" value="ECO:0007669"/>
    <property type="project" value="UniProtKB-UniRule"/>
</dbReference>
<dbReference type="InterPro" id="IPR050649">
    <property type="entry name" value="Paired_Homeobox_TFs"/>
</dbReference>
<dbReference type="EMBL" id="JBJJXI010000062">
    <property type="protein sequence ID" value="KAL3397659.1"/>
    <property type="molecule type" value="Genomic_DNA"/>
</dbReference>
<dbReference type="InterPro" id="IPR009057">
    <property type="entry name" value="Homeodomain-like_sf"/>
</dbReference>
<dbReference type="SMART" id="SM00389">
    <property type="entry name" value="HOX"/>
    <property type="match status" value="1"/>
</dbReference>
<keyword evidence="11" id="KW-1185">Reference proteome</keyword>
<protein>
    <recommendedName>
        <fullName evidence="9">Homeobox domain-containing protein</fullName>
    </recommendedName>
</protein>
<evidence type="ECO:0000256" key="8">
    <source>
        <dbReference type="SAM" id="MobiDB-lite"/>
    </source>
</evidence>
<keyword evidence="4 6" id="KW-0371">Homeobox</keyword>
<dbReference type="SUPFAM" id="SSF46689">
    <property type="entry name" value="Homeodomain-like"/>
    <property type="match status" value="1"/>
</dbReference>
<evidence type="ECO:0000256" key="1">
    <source>
        <dbReference type="ARBA" id="ARBA00004123"/>
    </source>
</evidence>